<gene>
    <name evidence="4" type="primary">LOC446946</name>
</gene>
<dbReference type="InterPro" id="IPR029071">
    <property type="entry name" value="Ubiquitin-like_domsf"/>
</dbReference>
<dbReference type="CDD" id="cd01774">
    <property type="entry name" value="UBX_UBXN8"/>
    <property type="match status" value="1"/>
</dbReference>
<dbReference type="Pfam" id="PF00789">
    <property type="entry name" value="UBX"/>
    <property type="match status" value="1"/>
</dbReference>
<dbReference type="InterPro" id="IPR050730">
    <property type="entry name" value="UBX_domain-protein"/>
</dbReference>
<keyword evidence="2" id="KW-0472">Membrane</keyword>
<feature type="transmembrane region" description="Helical" evidence="2">
    <location>
        <begin position="48"/>
        <end position="73"/>
    </location>
</feature>
<protein>
    <submittedName>
        <fullName evidence="4">LOC446946 protein</fullName>
    </submittedName>
</protein>
<feature type="domain" description="UBX" evidence="3">
    <location>
        <begin position="205"/>
        <end position="281"/>
    </location>
</feature>
<evidence type="ECO:0000259" key="3">
    <source>
        <dbReference type="PROSITE" id="PS50033"/>
    </source>
</evidence>
<dbReference type="SUPFAM" id="SSF54236">
    <property type="entry name" value="Ubiquitin-like"/>
    <property type="match status" value="1"/>
</dbReference>
<dbReference type="Gene3D" id="3.10.20.90">
    <property type="entry name" value="Phosphatidylinositol 3-kinase Catalytic Subunit, Chain A, domain 1"/>
    <property type="match status" value="1"/>
</dbReference>
<keyword evidence="2" id="KW-1133">Transmembrane helix</keyword>
<keyword evidence="2" id="KW-0812">Transmembrane</keyword>
<dbReference type="PANTHER" id="PTHR23322:SF93">
    <property type="entry name" value="UBX DOMAIN-CONTAINING PROTEIN 8"/>
    <property type="match status" value="1"/>
</dbReference>
<dbReference type="PROSITE" id="PS50033">
    <property type="entry name" value="UBX"/>
    <property type="match status" value="1"/>
</dbReference>
<evidence type="ECO:0000256" key="1">
    <source>
        <dbReference type="SAM" id="MobiDB-lite"/>
    </source>
</evidence>
<evidence type="ECO:0000256" key="2">
    <source>
        <dbReference type="SAM" id="Phobius"/>
    </source>
</evidence>
<dbReference type="InterPro" id="IPR001012">
    <property type="entry name" value="UBX_dom"/>
</dbReference>
<feature type="region of interest" description="Disordered" evidence="1">
    <location>
        <begin position="156"/>
        <end position="175"/>
    </location>
</feature>
<dbReference type="AlphaFoldDB" id="Q66IQ0"/>
<sequence length="286" mass="31773">VITGADTPPVRHSGSTMAGSRALLVGCAALSCIIGLSIRGIPVGLNEVVIWTGRFILLLAFLTIIISLVSPWITSVNVQKDICTVPQEEKERQQKLLREKQQEQLSKQVHSHVENVLKPREELKLRKKIETLGKSQLWTLSQGCRLGEAEESVNICSDSDDGTESANNEAVRKRKLPEQVTKPLPKNELPKPTKVITLPEEPVEGGNGVITIALRCPSGRVFKRRFYTSCSSLVLLDWMMKLGYHPVIYTICSTFPRCQLEFKSSSSLEDIGILKDIVLNVEEKTT</sequence>
<dbReference type="EMBL" id="BC081250">
    <property type="protein sequence ID" value="AAH81250.1"/>
    <property type="molecule type" value="mRNA"/>
</dbReference>
<name>Q66IQ0_XENLA</name>
<feature type="transmembrane region" description="Helical" evidence="2">
    <location>
        <begin position="18"/>
        <end position="36"/>
    </location>
</feature>
<evidence type="ECO:0000313" key="4">
    <source>
        <dbReference type="EMBL" id="AAH81250.1"/>
    </source>
</evidence>
<organism evidence="4">
    <name type="scientific">Xenopus laevis</name>
    <name type="common">African clawed frog</name>
    <dbReference type="NCBI Taxonomy" id="8355"/>
    <lineage>
        <taxon>Eukaryota</taxon>
        <taxon>Metazoa</taxon>
        <taxon>Chordata</taxon>
        <taxon>Craniata</taxon>
        <taxon>Vertebrata</taxon>
        <taxon>Euteleostomi</taxon>
        <taxon>Amphibia</taxon>
        <taxon>Batrachia</taxon>
        <taxon>Anura</taxon>
        <taxon>Pipoidea</taxon>
        <taxon>Pipidae</taxon>
        <taxon>Xenopodinae</taxon>
        <taxon>Xenopus</taxon>
        <taxon>Xenopus</taxon>
    </lineage>
</organism>
<feature type="non-terminal residue" evidence="4">
    <location>
        <position position="1"/>
    </location>
</feature>
<accession>Q66IQ0</accession>
<dbReference type="PANTHER" id="PTHR23322">
    <property type="entry name" value="FAS-ASSOCIATED PROTEIN"/>
    <property type="match status" value="1"/>
</dbReference>
<reference evidence="4" key="1">
    <citation type="submission" date="2004-08" db="EMBL/GenBank/DDBJ databases">
        <authorList>
            <consortium name="NIH - Xenopus Gene Collection (XGC) project"/>
        </authorList>
    </citation>
    <scope>NUCLEOTIDE SEQUENCE [LARGE SCALE MRNA]</scope>
    <source>
        <tissue evidence="4">Brain</tissue>
    </source>
</reference>
<proteinExistence type="evidence at transcript level"/>
<dbReference type="GO" id="GO:0043130">
    <property type="term" value="F:ubiquitin binding"/>
    <property type="evidence" value="ECO:0007669"/>
    <property type="project" value="TreeGrafter"/>
</dbReference>